<keyword evidence="5 9" id="KW-0812">Transmembrane</keyword>
<keyword evidence="9" id="KW-0520">NAD</keyword>
<evidence type="ECO:0000256" key="5">
    <source>
        <dbReference type="ARBA" id="ARBA00022692"/>
    </source>
</evidence>
<dbReference type="PANTHER" id="PTHR11058:SF9">
    <property type="entry name" value="NADH-UBIQUINONE OXIDOREDUCTASE CHAIN 3"/>
    <property type="match status" value="1"/>
</dbReference>
<dbReference type="Gene3D" id="1.20.58.1610">
    <property type="entry name" value="NADH:ubiquinone/plastoquinone oxidoreductase, chain 3"/>
    <property type="match status" value="1"/>
</dbReference>
<comment type="subcellular location">
    <subcellularLocation>
        <location evidence="1">Membrane</location>
    </subcellularLocation>
    <subcellularLocation>
        <location evidence="9">Mitochondrion membrane</location>
        <topology evidence="9">Multi-pass membrane protein</topology>
    </subcellularLocation>
</comment>
<evidence type="ECO:0000313" key="10">
    <source>
        <dbReference type="EMBL" id="QAU54085.1"/>
    </source>
</evidence>
<keyword evidence="7 9" id="KW-0472">Membrane</keyword>
<evidence type="ECO:0000256" key="9">
    <source>
        <dbReference type="RuleBase" id="RU003640"/>
    </source>
</evidence>
<comment type="similarity">
    <text evidence="2 9">Belongs to the complex I subunit 3 family.</text>
</comment>
<accession>A0A481MVL2</accession>
<keyword evidence="9 10" id="KW-0496">Mitochondrion</keyword>
<keyword evidence="6 9" id="KW-1133">Transmembrane helix</keyword>
<dbReference type="AlphaFoldDB" id="A0A481MVL2"/>
<feature type="transmembrane region" description="Helical" evidence="9">
    <location>
        <begin position="6"/>
        <end position="26"/>
    </location>
</feature>
<keyword evidence="9" id="KW-0679">Respiratory chain</keyword>
<keyword evidence="9" id="KW-1278">Translocase</keyword>
<keyword evidence="9" id="KW-0249">Electron transport</keyword>
<evidence type="ECO:0000256" key="7">
    <source>
        <dbReference type="ARBA" id="ARBA00023136"/>
    </source>
</evidence>
<evidence type="ECO:0000256" key="3">
    <source>
        <dbReference type="ARBA" id="ARBA00021007"/>
    </source>
</evidence>
<dbReference type="GO" id="GO:0030964">
    <property type="term" value="C:NADH dehydrogenase complex"/>
    <property type="evidence" value="ECO:0007669"/>
    <property type="project" value="TreeGrafter"/>
</dbReference>
<dbReference type="InterPro" id="IPR000440">
    <property type="entry name" value="NADH_UbQ/plastoQ_OxRdtase_su3"/>
</dbReference>
<protein>
    <recommendedName>
        <fullName evidence="3 9">NADH-ubiquinone oxidoreductase chain 3</fullName>
        <ecNumber evidence="9">7.1.1.2</ecNumber>
    </recommendedName>
</protein>
<reference evidence="10" key="1">
    <citation type="journal article" date="2018" name="Mol. Phylogenet. Evol.">
        <title>New patellogastropod mitogenomes help counteracting long-branch attraction in the deep phylogeny of gastropod mollusks.</title>
        <authorList>
            <person name="Uribe J.E."/>
            <person name="Irisarri I."/>
            <person name="Templado J."/>
            <person name="Zardoya R."/>
        </authorList>
    </citation>
    <scope>NUCLEOTIDE SEQUENCE</scope>
</reference>
<dbReference type="InterPro" id="IPR038430">
    <property type="entry name" value="NDAH_ubi_oxred_su3_sf"/>
</dbReference>
<sequence length="116" mass="13084">MISLILTSLLVFSLCIIMTLLGWAISARTIRSAEKMSPFECGFDPKGSARAPFSMRYFLLAIIFLIFDVEVVLLFPFLSQGLIPLHFQGTLSLFIFLMILLLGLVHEWNQGSLNWA</sequence>
<comment type="function">
    <text evidence="9">Core subunit of the mitochondrial membrane respiratory chain NADH dehydrogenase (Complex I) which catalyzes electron transfer from NADH through the respiratory chain, using ubiquinone as an electron acceptor. Essential for the catalytic activity of complex I.</text>
</comment>
<gene>
    <name evidence="10" type="primary">ND3</name>
</gene>
<geneLocation type="mitochondrion" evidence="10"/>
<evidence type="ECO:0000256" key="1">
    <source>
        <dbReference type="ARBA" id="ARBA00004370"/>
    </source>
</evidence>
<organism evidence="10">
    <name type="scientific">Patella vulgata</name>
    <name type="common">Common limpet</name>
    <dbReference type="NCBI Taxonomy" id="6465"/>
    <lineage>
        <taxon>Eukaryota</taxon>
        <taxon>Metazoa</taxon>
        <taxon>Spiralia</taxon>
        <taxon>Lophotrochozoa</taxon>
        <taxon>Mollusca</taxon>
        <taxon>Gastropoda</taxon>
        <taxon>Patellogastropoda</taxon>
        <taxon>Patelloidea</taxon>
        <taxon>Patellidae</taxon>
        <taxon>Patella</taxon>
    </lineage>
</organism>
<proteinExistence type="inferred from homology"/>
<evidence type="ECO:0000256" key="4">
    <source>
        <dbReference type="ARBA" id="ARBA00022448"/>
    </source>
</evidence>
<dbReference type="GO" id="GO:0008137">
    <property type="term" value="F:NADH dehydrogenase (ubiquinone) activity"/>
    <property type="evidence" value="ECO:0007669"/>
    <property type="project" value="UniProtKB-UniRule"/>
</dbReference>
<evidence type="ECO:0000256" key="2">
    <source>
        <dbReference type="ARBA" id="ARBA00008472"/>
    </source>
</evidence>
<feature type="transmembrane region" description="Helical" evidence="9">
    <location>
        <begin position="85"/>
        <end position="105"/>
    </location>
</feature>
<keyword evidence="9" id="KW-0830">Ubiquinone</keyword>
<dbReference type="GO" id="GO:0031966">
    <property type="term" value="C:mitochondrial membrane"/>
    <property type="evidence" value="ECO:0007669"/>
    <property type="project" value="UniProtKB-SubCell"/>
</dbReference>
<comment type="catalytic activity">
    <reaction evidence="8 9">
        <text>a ubiquinone + NADH + 5 H(+)(in) = a ubiquinol + NAD(+) + 4 H(+)(out)</text>
        <dbReference type="Rhea" id="RHEA:29091"/>
        <dbReference type="Rhea" id="RHEA-COMP:9565"/>
        <dbReference type="Rhea" id="RHEA-COMP:9566"/>
        <dbReference type="ChEBI" id="CHEBI:15378"/>
        <dbReference type="ChEBI" id="CHEBI:16389"/>
        <dbReference type="ChEBI" id="CHEBI:17976"/>
        <dbReference type="ChEBI" id="CHEBI:57540"/>
        <dbReference type="ChEBI" id="CHEBI:57945"/>
        <dbReference type="EC" id="7.1.1.2"/>
    </reaction>
</comment>
<feature type="transmembrane region" description="Helical" evidence="9">
    <location>
        <begin position="57"/>
        <end position="79"/>
    </location>
</feature>
<dbReference type="EMBL" id="MH916653">
    <property type="protein sequence ID" value="QAU54085.1"/>
    <property type="molecule type" value="Genomic_DNA"/>
</dbReference>
<dbReference type="PANTHER" id="PTHR11058">
    <property type="entry name" value="NADH-UBIQUINONE OXIDOREDUCTASE CHAIN 3"/>
    <property type="match status" value="1"/>
</dbReference>
<evidence type="ECO:0000256" key="6">
    <source>
        <dbReference type="ARBA" id="ARBA00022989"/>
    </source>
</evidence>
<dbReference type="Pfam" id="PF00507">
    <property type="entry name" value="Oxidored_q4"/>
    <property type="match status" value="1"/>
</dbReference>
<dbReference type="EC" id="7.1.1.2" evidence="9"/>
<name>A0A481MVL2_PATVU</name>
<evidence type="ECO:0000256" key="8">
    <source>
        <dbReference type="ARBA" id="ARBA00049551"/>
    </source>
</evidence>
<keyword evidence="4 9" id="KW-0813">Transport</keyword>